<dbReference type="AlphaFoldDB" id="A0A518CJ61"/>
<accession>A0A518CJ61</accession>
<feature type="transmembrane region" description="Helical" evidence="10">
    <location>
        <begin position="140"/>
        <end position="161"/>
    </location>
</feature>
<feature type="transmembrane region" description="Helical" evidence="10">
    <location>
        <begin position="198"/>
        <end position="223"/>
    </location>
</feature>
<evidence type="ECO:0000256" key="6">
    <source>
        <dbReference type="ARBA" id="ARBA00022989"/>
    </source>
</evidence>
<evidence type="ECO:0000256" key="9">
    <source>
        <dbReference type="ARBA" id="ARBA00031636"/>
    </source>
</evidence>
<dbReference type="Pfam" id="PF01554">
    <property type="entry name" value="MatE"/>
    <property type="match status" value="2"/>
</dbReference>
<keyword evidence="7" id="KW-0406">Ion transport</keyword>
<dbReference type="PANTHER" id="PTHR43298">
    <property type="entry name" value="MULTIDRUG RESISTANCE PROTEIN NORM-RELATED"/>
    <property type="match status" value="1"/>
</dbReference>
<dbReference type="EMBL" id="CP036281">
    <property type="protein sequence ID" value="QDU79262.1"/>
    <property type="molecule type" value="Genomic_DNA"/>
</dbReference>
<evidence type="ECO:0000256" key="3">
    <source>
        <dbReference type="ARBA" id="ARBA00022449"/>
    </source>
</evidence>
<dbReference type="PANTHER" id="PTHR43298:SF2">
    <property type="entry name" value="FMN_FAD EXPORTER YEEO-RELATED"/>
    <property type="match status" value="1"/>
</dbReference>
<feature type="transmembrane region" description="Helical" evidence="10">
    <location>
        <begin position="369"/>
        <end position="389"/>
    </location>
</feature>
<feature type="transmembrane region" description="Helical" evidence="10">
    <location>
        <begin position="428"/>
        <end position="451"/>
    </location>
</feature>
<reference evidence="11 12" key="1">
    <citation type="submission" date="2019-02" db="EMBL/GenBank/DDBJ databases">
        <title>Deep-cultivation of Planctomycetes and their phenomic and genomic characterization uncovers novel biology.</title>
        <authorList>
            <person name="Wiegand S."/>
            <person name="Jogler M."/>
            <person name="Boedeker C."/>
            <person name="Pinto D."/>
            <person name="Vollmers J."/>
            <person name="Rivas-Marin E."/>
            <person name="Kohn T."/>
            <person name="Peeters S.H."/>
            <person name="Heuer A."/>
            <person name="Rast P."/>
            <person name="Oberbeckmann S."/>
            <person name="Bunk B."/>
            <person name="Jeske O."/>
            <person name="Meyerdierks A."/>
            <person name="Storesund J.E."/>
            <person name="Kallscheuer N."/>
            <person name="Luecker S."/>
            <person name="Lage O.M."/>
            <person name="Pohl T."/>
            <person name="Merkel B.J."/>
            <person name="Hornburger P."/>
            <person name="Mueller R.-W."/>
            <person name="Bruemmer F."/>
            <person name="Labrenz M."/>
            <person name="Spormann A.M."/>
            <person name="Op den Camp H."/>
            <person name="Overmann J."/>
            <person name="Amann R."/>
            <person name="Jetten M.S.M."/>
            <person name="Mascher T."/>
            <person name="Medema M.H."/>
            <person name="Devos D.P."/>
            <person name="Kaster A.-K."/>
            <person name="Ovreas L."/>
            <person name="Rohde M."/>
            <person name="Galperin M.Y."/>
            <person name="Jogler C."/>
        </authorList>
    </citation>
    <scope>NUCLEOTIDE SEQUENCE [LARGE SCALE GENOMIC DNA]</scope>
    <source>
        <strain evidence="11 12">Pla110</strain>
    </source>
</reference>
<sequence>MSAPVVIEEEKLVTAPLRSTLFYLSLPVLFEQLLNFGVGFVDTWLSGQLSAAATSAIGFGSYVGWLAWMLFSIVSVGTTALVSRAWGARKQEEAREITNSALALSLVSGVIIGVVIILIARPISMALNHSPEALEATVNYIRGIALCFPAFCFITVSSAALRGAGFMQTPMWVMVIVNILNVIFSPSLVFGWGPFPALGINGIIIGTVLAEYFGALFMFLIFWKGRGTLQLRFSEWQVMGDIPRRIVRIGLPAVWDGIFTWVGQYIFLFIISQLAMGDIGTAIFAAHIIGVKLEGISYLTATAWGQAAATMVGQSLGADKIERARQAGHEAALQCCLPVLMTSFLFYLGSEEIYQWMHEDPLVVQAGAGAFKVLAWFQIPLVTSIIYVCALRGAGETRRPFWINMLGIFGVRIPLAWLLGIYYDGGLIGAWIGMCVDTAFRALLIWAYYVWGPWDRTEV</sequence>
<proteinExistence type="predicted"/>
<evidence type="ECO:0000256" key="8">
    <source>
        <dbReference type="ARBA" id="ARBA00023136"/>
    </source>
</evidence>
<dbReference type="GO" id="GO:0005886">
    <property type="term" value="C:plasma membrane"/>
    <property type="evidence" value="ECO:0007669"/>
    <property type="project" value="UniProtKB-SubCell"/>
</dbReference>
<evidence type="ECO:0000256" key="5">
    <source>
        <dbReference type="ARBA" id="ARBA00022692"/>
    </source>
</evidence>
<dbReference type="GO" id="GO:0042910">
    <property type="term" value="F:xenobiotic transmembrane transporter activity"/>
    <property type="evidence" value="ECO:0007669"/>
    <property type="project" value="InterPro"/>
</dbReference>
<feature type="transmembrane region" description="Helical" evidence="10">
    <location>
        <begin position="99"/>
        <end position="120"/>
    </location>
</feature>
<protein>
    <recommendedName>
        <fullName evidence="9">Multidrug-efflux transporter</fullName>
    </recommendedName>
</protein>
<name>A0A518CJ61_9PLAN</name>
<evidence type="ECO:0000256" key="4">
    <source>
        <dbReference type="ARBA" id="ARBA00022475"/>
    </source>
</evidence>
<evidence type="ECO:0000256" key="7">
    <source>
        <dbReference type="ARBA" id="ARBA00023065"/>
    </source>
</evidence>
<feature type="transmembrane region" description="Helical" evidence="10">
    <location>
        <begin position="173"/>
        <end position="192"/>
    </location>
</feature>
<keyword evidence="3" id="KW-0050">Antiport</keyword>
<dbReference type="NCBIfam" id="TIGR00797">
    <property type="entry name" value="matE"/>
    <property type="match status" value="1"/>
</dbReference>
<evidence type="ECO:0000313" key="11">
    <source>
        <dbReference type="EMBL" id="QDU79262.1"/>
    </source>
</evidence>
<evidence type="ECO:0000256" key="1">
    <source>
        <dbReference type="ARBA" id="ARBA00004651"/>
    </source>
</evidence>
<dbReference type="Proteomes" id="UP000317178">
    <property type="component" value="Chromosome"/>
</dbReference>
<organism evidence="11 12">
    <name type="scientific">Polystyrenella longa</name>
    <dbReference type="NCBI Taxonomy" id="2528007"/>
    <lineage>
        <taxon>Bacteria</taxon>
        <taxon>Pseudomonadati</taxon>
        <taxon>Planctomycetota</taxon>
        <taxon>Planctomycetia</taxon>
        <taxon>Planctomycetales</taxon>
        <taxon>Planctomycetaceae</taxon>
        <taxon>Polystyrenella</taxon>
    </lineage>
</organism>
<evidence type="ECO:0000256" key="10">
    <source>
        <dbReference type="SAM" id="Phobius"/>
    </source>
</evidence>
<gene>
    <name evidence="11" type="primary">norM</name>
    <name evidence="11" type="ORF">Pla110_09680</name>
</gene>
<dbReference type="InterPro" id="IPR048279">
    <property type="entry name" value="MdtK-like"/>
</dbReference>
<dbReference type="GO" id="GO:0015297">
    <property type="term" value="F:antiporter activity"/>
    <property type="evidence" value="ECO:0007669"/>
    <property type="project" value="UniProtKB-KW"/>
</dbReference>
<dbReference type="KEGG" id="plon:Pla110_09680"/>
<dbReference type="CDD" id="cd13137">
    <property type="entry name" value="MATE_NorM_like"/>
    <property type="match status" value="1"/>
</dbReference>
<dbReference type="InterPro" id="IPR002528">
    <property type="entry name" value="MATE_fam"/>
</dbReference>
<keyword evidence="2" id="KW-0813">Transport</keyword>
<dbReference type="RefSeq" id="WP_144993731.1">
    <property type="nucleotide sequence ID" value="NZ_CP036281.1"/>
</dbReference>
<keyword evidence="8 10" id="KW-0472">Membrane</keyword>
<evidence type="ECO:0000256" key="2">
    <source>
        <dbReference type="ARBA" id="ARBA00022448"/>
    </source>
</evidence>
<dbReference type="OrthoDB" id="9806302at2"/>
<dbReference type="GO" id="GO:0006811">
    <property type="term" value="P:monoatomic ion transport"/>
    <property type="evidence" value="ECO:0007669"/>
    <property type="project" value="UniProtKB-KW"/>
</dbReference>
<evidence type="ECO:0000313" key="12">
    <source>
        <dbReference type="Proteomes" id="UP000317178"/>
    </source>
</evidence>
<keyword evidence="6 10" id="KW-1133">Transmembrane helix</keyword>
<feature type="transmembrane region" description="Helical" evidence="10">
    <location>
        <begin position="65"/>
        <end position="87"/>
    </location>
</feature>
<comment type="subcellular location">
    <subcellularLocation>
        <location evidence="1">Cell membrane</location>
        <topology evidence="1">Multi-pass membrane protein</topology>
    </subcellularLocation>
</comment>
<keyword evidence="12" id="KW-1185">Reference proteome</keyword>
<keyword evidence="5 10" id="KW-0812">Transmembrane</keyword>
<dbReference type="PIRSF" id="PIRSF006603">
    <property type="entry name" value="DinF"/>
    <property type="match status" value="1"/>
</dbReference>
<feature type="transmembrane region" description="Helical" evidence="10">
    <location>
        <begin position="21"/>
        <end position="45"/>
    </location>
</feature>
<keyword evidence="4" id="KW-1003">Cell membrane</keyword>
<dbReference type="InterPro" id="IPR050222">
    <property type="entry name" value="MATE_MdtK"/>
</dbReference>
<feature type="transmembrane region" description="Helical" evidence="10">
    <location>
        <begin position="401"/>
        <end position="422"/>
    </location>
</feature>